<dbReference type="AlphaFoldDB" id="A0A653B4Q9"/>
<evidence type="ECO:0000313" key="1">
    <source>
        <dbReference type="EMBL" id="VDN63388.1"/>
    </source>
</evidence>
<dbReference type="EMBL" id="LR130779">
    <property type="protein sequence ID" value="VDN63388.1"/>
    <property type="molecule type" value="Genomic_DNA"/>
</dbReference>
<proteinExistence type="predicted"/>
<sequence length="86" mass="9678">MRCVPAGYSLRTECGFTHRSFIPALIPRLLQNVQGRLSTRFGAPKISLMNVTKALILLGHLHLAMWITRSWLATMAAVFARRLDRG</sequence>
<accession>A0A653B4Q9</accession>
<gene>
    <name evidence="1" type="ORF">POT9AD_2413</name>
</gene>
<organism evidence="1">
    <name type="scientific">Ectopseudomonas oleovorans</name>
    <name type="common">Pseudomonas oleovorans</name>
    <dbReference type="NCBI Taxonomy" id="301"/>
    <lineage>
        <taxon>Bacteria</taxon>
        <taxon>Pseudomonadati</taxon>
        <taxon>Pseudomonadota</taxon>
        <taxon>Gammaproteobacteria</taxon>
        <taxon>Pseudomonadales</taxon>
        <taxon>Pseudomonadaceae</taxon>
        <taxon>Ectopseudomonas</taxon>
    </lineage>
</organism>
<name>A0A653B4Q9_ECTOL</name>
<reference evidence="1" key="1">
    <citation type="submission" date="2018-11" db="EMBL/GenBank/DDBJ databases">
        <authorList>
            <consortium name="Genoscope - CEA"/>
            <person name="William W."/>
        </authorList>
    </citation>
    <scope>NUCLEOTIDE SEQUENCE [LARGE SCALE GENOMIC DNA]</scope>
    <source>
        <strain evidence="1">T9AD</strain>
    </source>
</reference>
<protein>
    <submittedName>
        <fullName evidence="1">Uncharacterized protein</fullName>
    </submittedName>
</protein>